<sequence length="569" mass="60594">MSGISRRRFLAATAAVGVVAGFSTPASARTTAARAMAIDGTTLQSVAAPIGAAGYRKLTDGPGWPLVVRTDLAAGSPGRDDRRRPVTSFVQLTDLHVCDAQSPMRFEYAYPYFGGAFRPHETLSALGAASLVERVNSLSGGPFTGRRFDFVMNTGDSTDNNEVIELDWYLDILNGGTVTPDSGAPGRYEGVQNSGLSLYWNPESAGPDKFKQAGFGQLPGFLSAAIRSFHSPGLSVPWFATFGNHDDSVVGAVPDLPVLLAIYTGAVKVQGVSDATAQKLASKMRTNPNEAADLLASLTGIVRIVTPDLRRRPFTAGQFVRAHLDPANTGPGPVGHGFSTANLGNDVYYAFPMAAGVTGISLDTTNRAGLSDGSLNAGQLHWLENVLKSKSSRYYDTDGTLVRQQVTDELLVLFSHHTSTTMGNLLPDPTHLLERRYDGPALVALLQRFPNVVAWVNGHTHRNAITAHPGSTPDRGFWEINTASHVDYPQHARIVELADNADGTLSVFTTLIESAAGYSTSANDLSQAGLASWYRELAFNDISGDLSRVGSANDHNTELLLPNPLGSAV</sequence>
<comment type="caution">
    <text evidence="2">The sequence shown here is derived from an EMBL/GenBank/DDBJ whole genome shotgun (WGS) entry which is preliminary data.</text>
</comment>
<dbReference type="InterPro" id="IPR051918">
    <property type="entry name" value="STPP_CPPED1"/>
</dbReference>
<dbReference type="InterPro" id="IPR006311">
    <property type="entry name" value="TAT_signal"/>
</dbReference>
<dbReference type="InterPro" id="IPR022506">
    <property type="entry name" value="Metallophosphoesterase_PPA1498"/>
</dbReference>
<dbReference type="PANTHER" id="PTHR43143:SF1">
    <property type="entry name" value="SERINE_THREONINE-PROTEIN PHOSPHATASE CPPED1"/>
    <property type="match status" value="1"/>
</dbReference>
<dbReference type="PROSITE" id="PS51318">
    <property type="entry name" value="TAT"/>
    <property type="match status" value="1"/>
</dbReference>
<dbReference type="Proteomes" id="UP001500618">
    <property type="component" value="Unassembled WGS sequence"/>
</dbReference>
<dbReference type="InterPro" id="IPR029052">
    <property type="entry name" value="Metallo-depent_PP-like"/>
</dbReference>
<dbReference type="NCBIfam" id="TIGR03767">
    <property type="entry name" value="P_acnes_RR"/>
    <property type="match status" value="1"/>
</dbReference>
<gene>
    <name evidence="2" type="ORF">GCM10009765_16440</name>
</gene>
<dbReference type="SUPFAM" id="SSF56300">
    <property type="entry name" value="Metallo-dependent phosphatases"/>
    <property type="match status" value="1"/>
</dbReference>
<keyword evidence="3" id="KW-1185">Reference proteome</keyword>
<evidence type="ECO:0000313" key="2">
    <source>
        <dbReference type="EMBL" id="GAA1667767.1"/>
    </source>
</evidence>
<feature type="signal peptide" evidence="1">
    <location>
        <begin position="1"/>
        <end position="28"/>
    </location>
</feature>
<organism evidence="2 3">
    <name type="scientific">Fodinicola feengrottensis</name>
    <dbReference type="NCBI Taxonomy" id="435914"/>
    <lineage>
        <taxon>Bacteria</taxon>
        <taxon>Bacillati</taxon>
        <taxon>Actinomycetota</taxon>
        <taxon>Actinomycetes</taxon>
        <taxon>Mycobacteriales</taxon>
        <taxon>Fodinicola</taxon>
    </lineage>
</organism>
<reference evidence="2 3" key="1">
    <citation type="journal article" date="2019" name="Int. J. Syst. Evol. Microbiol.">
        <title>The Global Catalogue of Microorganisms (GCM) 10K type strain sequencing project: providing services to taxonomists for standard genome sequencing and annotation.</title>
        <authorList>
            <consortium name="The Broad Institute Genomics Platform"/>
            <consortium name="The Broad Institute Genome Sequencing Center for Infectious Disease"/>
            <person name="Wu L."/>
            <person name="Ma J."/>
        </authorList>
    </citation>
    <scope>NUCLEOTIDE SEQUENCE [LARGE SCALE GENOMIC DNA]</scope>
    <source>
        <strain evidence="2 3">JCM 14718</strain>
    </source>
</reference>
<name>A0ABN2G9W5_9ACTN</name>
<dbReference type="EMBL" id="BAAANY010000006">
    <property type="protein sequence ID" value="GAA1667767.1"/>
    <property type="molecule type" value="Genomic_DNA"/>
</dbReference>
<proteinExistence type="predicted"/>
<dbReference type="PANTHER" id="PTHR43143">
    <property type="entry name" value="METALLOPHOSPHOESTERASE, CALCINEURIN SUPERFAMILY"/>
    <property type="match status" value="1"/>
</dbReference>
<dbReference type="RefSeq" id="WP_344308603.1">
    <property type="nucleotide sequence ID" value="NZ_BAAANY010000006.1"/>
</dbReference>
<dbReference type="Gene3D" id="3.60.21.10">
    <property type="match status" value="1"/>
</dbReference>
<evidence type="ECO:0000256" key="1">
    <source>
        <dbReference type="SAM" id="SignalP"/>
    </source>
</evidence>
<evidence type="ECO:0000313" key="3">
    <source>
        <dbReference type="Proteomes" id="UP001500618"/>
    </source>
</evidence>
<accession>A0ABN2G9W5</accession>
<protein>
    <submittedName>
        <fullName evidence="2">TIGR03767 family metallophosphoesterase</fullName>
    </submittedName>
</protein>
<keyword evidence="1" id="KW-0732">Signal</keyword>
<feature type="chain" id="PRO_5045983737" evidence="1">
    <location>
        <begin position="29"/>
        <end position="569"/>
    </location>
</feature>